<feature type="signal peptide" evidence="7">
    <location>
        <begin position="1"/>
        <end position="21"/>
    </location>
</feature>
<evidence type="ECO:0000313" key="13">
    <source>
        <dbReference type="RefSeq" id="XP_014668583.1"/>
    </source>
</evidence>
<dbReference type="CDD" id="cd06592">
    <property type="entry name" value="GH31_NET37"/>
    <property type="match status" value="1"/>
</dbReference>
<evidence type="ECO:0000256" key="2">
    <source>
        <dbReference type="ARBA" id="ARBA00022801"/>
    </source>
</evidence>
<feature type="domain" description="Glycosyl hydrolase family 31 C-terminal" evidence="9">
    <location>
        <begin position="628"/>
        <end position="710"/>
    </location>
</feature>
<feature type="domain" description="Glycoside hydrolase family 31 TIM barrel" evidence="8">
    <location>
        <begin position="317"/>
        <end position="618"/>
    </location>
</feature>
<dbReference type="Proteomes" id="UP000695022">
    <property type="component" value="Unplaced"/>
</dbReference>
<keyword evidence="6" id="KW-1133">Transmembrane helix</keyword>
<comment type="similarity">
    <text evidence="1 4">Belongs to the glycosyl hydrolase 31 family.</text>
</comment>
<name>A0ABM1E8Q9_PRICU</name>
<keyword evidence="3 4" id="KW-0326">Glycosidase</keyword>
<feature type="region of interest" description="Disordered" evidence="5">
    <location>
        <begin position="43"/>
        <end position="67"/>
    </location>
</feature>
<reference evidence="11 12" key="1">
    <citation type="submission" date="2025-05" db="UniProtKB">
        <authorList>
            <consortium name="RefSeq"/>
        </authorList>
    </citation>
    <scope>IDENTIFICATION</scope>
</reference>
<evidence type="ECO:0000256" key="3">
    <source>
        <dbReference type="ARBA" id="ARBA00023295"/>
    </source>
</evidence>
<dbReference type="RefSeq" id="XP_014668583.1">
    <property type="nucleotide sequence ID" value="XM_014813097.1"/>
</dbReference>
<keyword evidence="2 4" id="KW-0378">Hydrolase</keyword>
<dbReference type="Gene3D" id="2.60.40.1180">
    <property type="entry name" value="Golgi alpha-mannosidase II"/>
    <property type="match status" value="1"/>
</dbReference>
<evidence type="ECO:0000313" key="11">
    <source>
        <dbReference type="RefSeq" id="XP_014668580.1"/>
    </source>
</evidence>
<keyword evidence="10" id="KW-1185">Reference proteome</keyword>
<dbReference type="RefSeq" id="XP_014668580.1">
    <property type="nucleotide sequence ID" value="XM_014813094.1"/>
</dbReference>
<gene>
    <name evidence="11 12 13" type="primary">LOC106809861</name>
</gene>
<evidence type="ECO:0000256" key="1">
    <source>
        <dbReference type="ARBA" id="ARBA00007806"/>
    </source>
</evidence>
<dbReference type="SUPFAM" id="SSF51445">
    <property type="entry name" value="(Trans)glycosidases"/>
    <property type="match status" value="1"/>
</dbReference>
<evidence type="ECO:0000256" key="5">
    <source>
        <dbReference type="SAM" id="MobiDB-lite"/>
    </source>
</evidence>
<dbReference type="InterPro" id="IPR048395">
    <property type="entry name" value="Glyco_hydro_31_C"/>
</dbReference>
<dbReference type="PANTHER" id="PTHR43053">
    <property type="entry name" value="GLYCOSIDASE FAMILY 31"/>
    <property type="match status" value="1"/>
</dbReference>
<dbReference type="InterPro" id="IPR017853">
    <property type="entry name" value="GH"/>
</dbReference>
<evidence type="ECO:0000256" key="4">
    <source>
        <dbReference type="RuleBase" id="RU361185"/>
    </source>
</evidence>
<evidence type="ECO:0000259" key="9">
    <source>
        <dbReference type="Pfam" id="PF21365"/>
    </source>
</evidence>
<evidence type="ECO:0000313" key="10">
    <source>
        <dbReference type="Proteomes" id="UP000695022"/>
    </source>
</evidence>
<dbReference type="Pfam" id="PF01055">
    <property type="entry name" value="Glyco_hydro_31_2nd"/>
    <property type="match status" value="1"/>
</dbReference>
<feature type="transmembrane region" description="Helical" evidence="6">
    <location>
        <begin position="12"/>
        <end position="34"/>
    </location>
</feature>
<evidence type="ECO:0000256" key="6">
    <source>
        <dbReference type="SAM" id="Phobius"/>
    </source>
</evidence>
<dbReference type="PANTHER" id="PTHR43053:SF4">
    <property type="entry name" value="MYOGENESIS-REGULATING GLYCOSIDASE"/>
    <property type="match status" value="1"/>
</dbReference>
<proteinExistence type="inferred from homology"/>
<dbReference type="RefSeq" id="XP_014668582.1">
    <property type="nucleotide sequence ID" value="XM_014813096.1"/>
</dbReference>
<dbReference type="Pfam" id="PF21365">
    <property type="entry name" value="Glyco_hydro_31_3rd"/>
    <property type="match status" value="1"/>
</dbReference>
<dbReference type="InterPro" id="IPR050985">
    <property type="entry name" value="Alpha-glycosidase_related"/>
</dbReference>
<dbReference type="InterPro" id="IPR000322">
    <property type="entry name" value="Glyco_hydro_31_TIM"/>
</dbReference>
<dbReference type="InterPro" id="IPR013780">
    <property type="entry name" value="Glyco_hydro_b"/>
</dbReference>
<dbReference type="SUPFAM" id="SSF51011">
    <property type="entry name" value="Glycosyl hydrolase domain"/>
    <property type="match status" value="1"/>
</dbReference>
<keyword evidence="7" id="KW-0732">Signal</keyword>
<organism evidence="10 11">
    <name type="scientific">Priapulus caudatus</name>
    <name type="common">Priapulid worm</name>
    <dbReference type="NCBI Taxonomy" id="37621"/>
    <lineage>
        <taxon>Eukaryota</taxon>
        <taxon>Metazoa</taxon>
        <taxon>Ecdysozoa</taxon>
        <taxon>Scalidophora</taxon>
        <taxon>Priapulida</taxon>
        <taxon>Priapulimorpha</taxon>
        <taxon>Priapulimorphida</taxon>
        <taxon>Priapulidae</taxon>
        <taxon>Priapulus</taxon>
    </lineage>
</organism>
<accession>A0ABM1E8Q9</accession>
<feature type="chain" id="PRO_5045022205" evidence="7">
    <location>
        <begin position="22"/>
        <end position="712"/>
    </location>
</feature>
<protein>
    <submittedName>
        <fullName evidence="11 12">Uncharacterized family 31 glucosidase KIAA1161-like</fullName>
    </submittedName>
</protein>
<keyword evidence="6" id="KW-0472">Membrane</keyword>
<evidence type="ECO:0000259" key="8">
    <source>
        <dbReference type="Pfam" id="PF01055"/>
    </source>
</evidence>
<dbReference type="Gene3D" id="3.20.20.80">
    <property type="entry name" value="Glycosidases"/>
    <property type="match status" value="1"/>
</dbReference>
<sequence length="712" mass="79702">MGSGGHMSTTSLMVVCVVVSACCTGAGIGLGWWIGSSSADDDVPVAPTTVPTQTPTQGPTQGPSTEAPVPEFSVKFGQSHYVTVSNEKIGNLRLFSKDGDPLLVIDAGMVVSGSSAGRIQYQECEYTDSDRVCVEFFNKDHLKARLTVTEADDECLQVWWFTSEMPELTDCVHMQGASNHTYWYGGSEVYQQTWPINEMTHRMQEYTTNDIYKLRWGGVQERYWVSSSGVAIVADNKIPLHVGIDGSLGMMCFTSRYQNSIYSYWDDVIINLKYKVCSGVKVGYNVLDVHRMVTNKVFDKPTGIPDDRMFRSPVFSTWAQYKKNITQELVMEYAQEILDSGFPHSQLEIDDDWATAYGDWEFDSGKFPDPVAMVNQLHAMDFRVTVWTHPFANTDSQIFSTGTEAGMWVKDKDRGGVPALTRWWNGVGAILDSSNPAALEWFVQNLKDFKVRYGVDSFKFDAGETNWLPETFALRGMPYPNKFSELYCEACAQLGPMIEVRTGAGSQRLPVFVRVMDKDSRWGYNNGLRTLIPCTLTFGLLGYPFVLPDMIGGNAYGLAGSSSSGLPDKELYIRWVEANALLPSLQFSITPWQYGDVEVTRIARAMVDLHTQYTPLILELAHNATVTGDPIVRPLWWIAPTDIDALECDSQFLLGNDVLVAPVLRKNARSRNIYLPTGSWHDELKSSIIEGPVWLNDYDVALDELAYFTRQM</sequence>
<evidence type="ECO:0000256" key="7">
    <source>
        <dbReference type="SAM" id="SignalP"/>
    </source>
</evidence>
<feature type="compositionally biased region" description="Low complexity" evidence="5">
    <location>
        <begin position="43"/>
        <end position="63"/>
    </location>
</feature>
<keyword evidence="6" id="KW-0812">Transmembrane</keyword>
<evidence type="ECO:0000313" key="12">
    <source>
        <dbReference type="RefSeq" id="XP_014668582.1"/>
    </source>
</evidence>
<dbReference type="GeneID" id="106809861"/>